<dbReference type="InterPro" id="IPR035904">
    <property type="entry name" value="Chorismate_synth_AroC_sf"/>
</dbReference>
<dbReference type="HOGENOM" id="CLU_034547_0_2_6"/>
<feature type="binding site" evidence="8">
    <location>
        <position position="319"/>
    </location>
    <ligand>
        <name>FMN</name>
        <dbReference type="ChEBI" id="CHEBI:58210"/>
    </ligand>
</feature>
<dbReference type="SUPFAM" id="SSF103263">
    <property type="entry name" value="Chorismate synthase, AroC"/>
    <property type="match status" value="1"/>
</dbReference>
<dbReference type="OrthoDB" id="9771806at2"/>
<proteinExistence type="inferred from homology"/>
<dbReference type="Proteomes" id="UP000006811">
    <property type="component" value="Chromosome"/>
</dbReference>
<dbReference type="GO" id="GO:0010181">
    <property type="term" value="F:FMN binding"/>
    <property type="evidence" value="ECO:0007669"/>
    <property type="project" value="TreeGrafter"/>
</dbReference>
<evidence type="ECO:0000256" key="1">
    <source>
        <dbReference type="ARBA" id="ARBA00005044"/>
    </source>
</evidence>
<evidence type="ECO:0000256" key="7">
    <source>
        <dbReference type="ARBA" id="ARBA00023239"/>
    </source>
</evidence>
<keyword evidence="7 8" id="KW-0456">Lyase</keyword>
<feature type="binding site" evidence="8">
    <location>
        <position position="278"/>
    </location>
    <ligand>
        <name>FMN</name>
        <dbReference type="ChEBI" id="CHEBI:58210"/>
    </ligand>
</feature>
<dbReference type="GO" id="GO:0008652">
    <property type="term" value="P:amino acid biosynthetic process"/>
    <property type="evidence" value="ECO:0007669"/>
    <property type="project" value="UniProtKB-KW"/>
</dbReference>
<feature type="binding site" evidence="8">
    <location>
        <begin position="293"/>
        <end position="297"/>
    </location>
    <ligand>
        <name>FMN</name>
        <dbReference type="ChEBI" id="CHEBI:58210"/>
    </ligand>
</feature>
<protein>
    <recommendedName>
        <fullName evidence="3 8">Chorismate synthase</fullName>
        <shortName evidence="8">CS</shortName>
        <ecNumber evidence="3 8">4.2.3.5</ecNumber>
    </recommendedName>
    <alternativeName>
        <fullName evidence="8">5-enolpyruvylshikimate-3-phosphate phospholyase</fullName>
    </alternativeName>
</protein>
<dbReference type="PROSITE" id="PS00789">
    <property type="entry name" value="CHORISMATE_SYNTHASE_3"/>
    <property type="match status" value="1"/>
</dbReference>
<dbReference type="NCBIfam" id="NF003793">
    <property type="entry name" value="PRK05382.1"/>
    <property type="match status" value="1"/>
</dbReference>
<dbReference type="InterPro" id="IPR000453">
    <property type="entry name" value="Chorismate_synth"/>
</dbReference>
<dbReference type="AlphaFoldDB" id="F7WZ04"/>
<dbReference type="InterPro" id="IPR020541">
    <property type="entry name" value="Chorismate_synthase_CS"/>
</dbReference>
<feature type="binding site" evidence="8">
    <location>
        <begin position="125"/>
        <end position="127"/>
    </location>
    <ligand>
        <name>FMN</name>
        <dbReference type="ChEBI" id="CHEBI:58210"/>
    </ligand>
</feature>
<feature type="binding site" evidence="8">
    <location>
        <position position="48"/>
    </location>
    <ligand>
        <name>NADP(+)</name>
        <dbReference type="ChEBI" id="CHEBI:58349"/>
    </ligand>
</feature>
<keyword evidence="4 8" id="KW-0028">Amino-acid biosynthesis</keyword>
<accession>F7WZ04</accession>
<gene>
    <name evidence="10" type="primary">aroc</name>
    <name evidence="8" type="synonym">aroC</name>
    <name evidence="10" type="ORF">BCTU_062</name>
</gene>
<dbReference type="PROSITE" id="PS00787">
    <property type="entry name" value="CHORISMATE_SYNTHASE_1"/>
    <property type="match status" value="1"/>
</dbReference>
<dbReference type="PIRSF" id="PIRSF001456">
    <property type="entry name" value="Chorismate_synth"/>
    <property type="match status" value="1"/>
</dbReference>
<dbReference type="Gene3D" id="3.60.150.10">
    <property type="entry name" value="Chorismate synthase AroC"/>
    <property type="match status" value="1"/>
</dbReference>
<keyword evidence="8" id="KW-0521">NADP</keyword>
<comment type="subunit">
    <text evidence="8">Homotetramer.</text>
</comment>
<dbReference type="PANTHER" id="PTHR21085:SF0">
    <property type="entry name" value="CHORISMATE SYNTHASE"/>
    <property type="match status" value="1"/>
</dbReference>
<dbReference type="PROSITE" id="PS00788">
    <property type="entry name" value="CHORISMATE_SYNTHASE_2"/>
    <property type="match status" value="1"/>
</dbReference>
<evidence type="ECO:0000256" key="3">
    <source>
        <dbReference type="ARBA" id="ARBA00013036"/>
    </source>
</evidence>
<comment type="catalytic activity">
    <reaction evidence="8 9">
        <text>5-O-(1-carboxyvinyl)-3-phosphoshikimate = chorismate + phosphate</text>
        <dbReference type="Rhea" id="RHEA:21020"/>
        <dbReference type="ChEBI" id="CHEBI:29748"/>
        <dbReference type="ChEBI" id="CHEBI:43474"/>
        <dbReference type="ChEBI" id="CHEBI:57701"/>
        <dbReference type="EC" id="4.2.3.5"/>
    </reaction>
</comment>
<dbReference type="HAMAP" id="MF_00300">
    <property type="entry name" value="Chorismate_synth"/>
    <property type="match status" value="1"/>
</dbReference>
<name>F7WZ04_9GAMM</name>
<evidence type="ECO:0000313" key="10">
    <source>
        <dbReference type="EMBL" id="AEH39654.1"/>
    </source>
</evidence>
<comment type="similarity">
    <text evidence="2 8 9">Belongs to the chorismate synthase family.</text>
</comment>
<comment type="function">
    <text evidence="8">Catalyzes the anti-1,4-elimination of the C-3 phosphate and the C-6 proR hydrogen from 5-enolpyruvylshikimate-3-phosphate (EPSP) to yield chorismate, which is the branch point compound that serves as the starting substrate for the three terminal pathways of aromatic amino acid biosynthesis. This reaction introduces a second double bond into the aromatic ring system.</text>
</comment>
<keyword evidence="11" id="KW-1185">Reference proteome</keyword>
<feature type="binding site" evidence="8">
    <location>
        <begin position="238"/>
        <end position="239"/>
    </location>
    <ligand>
        <name>FMN</name>
        <dbReference type="ChEBI" id="CHEBI:58210"/>
    </ligand>
</feature>
<dbReference type="GO" id="GO:0004107">
    <property type="term" value="F:chorismate synthase activity"/>
    <property type="evidence" value="ECO:0007669"/>
    <property type="project" value="UniProtKB-UniRule"/>
</dbReference>
<reference evidence="10 11" key="1">
    <citation type="journal article" date="2011" name="Appl. Environ. Microbiol.">
        <title>The genome of Buchnera aphidicola from the aphid Cinara tujafilina provides new clues about the evolutionary history of metabolic losses in bacterial endosymbionts.</title>
        <authorList>
            <person name="Lamelas A."/>
            <person name="Gosalbes M.J."/>
            <person name="Moya A."/>
            <person name="Latorre A."/>
        </authorList>
    </citation>
    <scope>NUCLEOTIDE SEQUENCE [LARGE SCALE GENOMIC DNA]</scope>
    <source>
        <strain evidence="11">Cinara tujafilina</strain>
    </source>
</reference>
<keyword evidence="6 8" id="KW-0057">Aromatic amino acid biosynthesis</keyword>
<evidence type="ECO:0000256" key="2">
    <source>
        <dbReference type="ARBA" id="ARBA00008014"/>
    </source>
</evidence>
<evidence type="ECO:0000256" key="6">
    <source>
        <dbReference type="ARBA" id="ARBA00023141"/>
    </source>
</evidence>
<evidence type="ECO:0000313" key="11">
    <source>
        <dbReference type="Proteomes" id="UP000006811"/>
    </source>
</evidence>
<dbReference type="UniPathway" id="UPA00053">
    <property type="reaction ID" value="UER00090"/>
</dbReference>
<dbReference type="GO" id="GO:0009423">
    <property type="term" value="P:chorismate biosynthetic process"/>
    <property type="evidence" value="ECO:0007669"/>
    <property type="project" value="UniProtKB-UniRule"/>
</dbReference>
<dbReference type="EC" id="4.2.3.5" evidence="3 8"/>
<dbReference type="GO" id="GO:0005829">
    <property type="term" value="C:cytosol"/>
    <property type="evidence" value="ECO:0007669"/>
    <property type="project" value="TreeGrafter"/>
</dbReference>
<dbReference type="EMBL" id="CP001817">
    <property type="protein sequence ID" value="AEH39654.1"/>
    <property type="molecule type" value="Genomic_DNA"/>
</dbReference>
<evidence type="ECO:0000256" key="5">
    <source>
        <dbReference type="ARBA" id="ARBA00022630"/>
    </source>
</evidence>
<dbReference type="CDD" id="cd07304">
    <property type="entry name" value="Chorismate_synthase"/>
    <property type="match status" value="1"/>
</dbReference>
<dbReference type="eggNOG" id="COG0082">
    <property type="taxonomic scope" value="Bacteria"/>
</dbReference>
<comment type="cofactor">
    <cofactor evidence="8 9">
        <name>FMNH2</name>
        <dbReference type="ChEBI" id="CHEBI:57618"/>
    </cofactor>
    <text evidence="8 9">Reduced FMN (FMNH(2)).</text>
</comment>
<dbReference type="STRING" id="261317.BCTU_062"/>
<comment type="pathway">
    <text evidence="1 8 9">Metabolic intermediate biosynthesis; chorismate biosynthesis; chorismate from D-erythrose 4-phosphate and phosphoenolpyruvate: step 7/7.</text>
</comment>
<sequence length="359" mass="39514">MAGNTIGKLFRVTTCGESHGSMLAGIIDGMPPKFPLSEIDLQNDLNRRKPGFSKYTTKRREEDKVNIFSGTFNGYTTGTSIGITILNTDIRSKDYSEIKNIYRPNHADYTYEKKYGIRDYRGGGRASARETAIRVAAGAIAKKYLNYIYGIKIRGYLSQMGDIYCPFKSWKEIEKNPFFCSNPNKIIQLSQKIKTLKKNGDSIGAKIIIIAQNIPIGLGEPVFDRLDADIAHAIMSINASKSIEIGDGTDVAQQLGSLHRDEMYKNGFSSNHSGGILGGISNGNDIIVKAAFKPTSSIKIPGKTITKKGIETSIITKGRHDPCVGIRAVPIAEAMLAIILMDHILRHRAQCNTLINIPR</sequence>
<dbReference type="GO" id="GO:0009073">
    <property type="term" value="P:aromatic amino acid family biosynthetic process"/>
    <property type="evidence" value="ECO:0007669"/>
    <property type="project" value="UniProtKB-KW"/>
</dbReference>
<feature type="binding site" evidence="8">
    <location>
        <position position="54"/>
    </location>
    <ligand>
        <name>NADP(+)</name>
        <dbReference type="ChEBI" id="CHEBI:58349"/>
    </ligand>
</feature>
<keyword evidence="5 8" id="KW-0285">Flavoprotein</keyword>
<evidence type="ECO:0000256" key="9">
    <source>
        <dbReference type="RuleBase" id="RU000605"/>
    </source>
</evidence>
<keyword evidence="8" id="KW-0274">FAD</keyword>
<evidence type="ECO:0000256" key="8">
    <source>
        <dbReference type="HAMAP-Rule" id="MF_00300"/>
    </source>
</evidence>
<dbReference type="KEGG" id="baj:BCTU_062"/>
<dbReference type="Pfam" id="PF01264">
    <property type="entry name" value="Chorismate_synt"/>
    <property type="match status" value="1"/>
</dbReference>
<dbReference type="NCBIfam" id="TIGR00033">
    <property type="entry name" value="aroC"/>
    <property type="match status" value="1"/>
</dbReference>
<evidence type="ECO:0000256" key="4">
    <source>
        <dbReference type="ARBA" id="ARBA00022605"/>
    </source>
</evidence>
<organism evidence="10 11">
    <name type="scientific">Buchnera aphidicola</name>
    <name type="common">Cinara tujafilina</name>
    <dbReference type="NCBI Taxonomy" id="261317"/>
    <lineage>
        <taxon>Bacteria</taxon>
        <taxon>Pseudomonadati</taxon>
        <taxon>Pseudomonadota</taxon>
        <taxon>Gammaproteobacteria</taxon>
        <taxon>Enterobacterales</taxon>
        <taxon>Erwiniaceae</taxon>
        <taxon>Buchnera</taxon>
    </lineage>
</organism>
<dbReference type="PANTHER" id="PTHR21085">
    <property type="entry name" value="CHORISMATE SYNTHASE"/>
    <property type="match status" value="1"/>
</dbReference>
<keyword evidence="8" id="KW-0288">FMN</keyword>